<proteinExistence type="predicted"/>
<dbReference type="PANTHER" id="PTHR12631">
    <property type="entry name" value="ALPHA-L-IDURONIDASE"/>
    <property type="match status" value="1"/>
</dbReference>
<reference evidence="3 4" key="1">
    <citation type="submission" date="2022-06" db="EMBL/GenBank/DDBJ databases">
        <title>Draft genome sequence of type strain Streptomyces rubrisoli DSM 42083.</title>
        <authorList>
            <person name="Duangmal K."/>
            <person name="Klaysubun C."/>
        </authorList>
    </citation>
    <scope>NUCLEOTIDE SEQUENCE [LARGE SCALE GENOMIC DNA]</scope>
    <source>
        <strain evidence="3 4">DSM 42083</strain>
    </source>
</reference>
<comment type="caution">
    <text evidence="3">The sequence shown here is derived from an EMBL/GenBank/DDBJ whole genome shotgun (WGS) entry which is preliminary data.</text>
</comment>
<dbReference type="InterPro" id="IPR051923">
    <property type="entry name" value="Glycosyl_Hydrolase_39"/>
</dbReference>
<dbReference type="Proteomes" id="UP001206206">
    <property type="component" value="Unassembled WGS sequence"/>
</dbReference>
<dbReference type="Pfam" id="PF25839">
    <property type="entry name" value="Apionate_lact_C"/>
    <property type="match status" value="1"/>
</dbReference>
<keyword evidence="1" id="KW-1133">Transmembrane helix</keyword>
<feature type="transmembrane region" description="Helical" evidence="1">
    <location>
        <begin position="20"/>
        <end position="39"/>
    </location>
</feature>
<organism evidence="3 4">
    <name type="scientific">Streptantibioticus rubrisoli</name>
    <dbReference type="NCBI Taxonomy" id="1387313"/>
    <lineage>
        <taxon>Bacteria</taxon>
        <taxon>Bacillati</taxon>
        <taxon>Actinomycetota</taxon>
        <taxon>Actinomycetes</taxon>
        <taxon>Kitasatosporales</taxon>
        <taxon>Streptomycetaceae</taxon>
        <taxon>Streptantibioticus</taxon>
    </lineage>
</organism>
<dbReference type="SUPFAM" id="SSF51445">
    <property type="entry name" value="(Trans)glycosidases"/>
    <property type="match status" value="1"/>
</dbReference>
<feature type="domain" description="D-apionate lactonase C-terminal" evidence="2">
    <location>
        <begin position="421"/>
        <end position="459"/>
    </location>
</feature>
<sequence length="462" mass="49814">MSARHAAGSFGLLRAGWQRVIVLFVVAMAGLGLLLTMFGTTGHGAGSRSTGTAAPGVYGTPGTGAPPSVRLGWGFTHTEYSADRGTAAAEGSADKLLAAQPLPQNQAIMGWGSDNPEPSPGRYDFSGLDSRIALIRRTGGTPVLTLCCAPDWMKGGAPGTTDWSRIEAAPTPGHYADFADLAAKIARRYPDVHEFVVWNEFKGFWNDSPGRWNYEDYTRLYNLVYRAVKAVNPQNLVGGPYLNMDSVAPGTKDNASSVSGPWGSLDQRVLDALDYWMRNKAGADFLVVDGSSTTHDGALVPDDFNATQKFYDLSRWLRQDTGLPLWWAEWYVKPDHTVWPEKQLMAVQATAMTQLALGGTDTAFYWNPESESGDCSGCLWTGTEADDQGGTPLPMLSLLRRFAAAFPPGAPLRTPAVDNANVRALASGRTLLAVNTTDRQITARIDGTTVNLAPYAVSWTTR</sequence>
<keyword evidence="1" id="KW-0472">Membrane</keyword>
<gene>
    <name evidence="3" type="ORF">NON19_06825</name>
</gene>
<protein>
    <submittedName>
        <fullName evidence="3">Xylan 1,4-beta-xylosidase</fullName>
    </submittedName>
</protein>
<dbReference type="InterPro" id="IPR058789">
    <property type="entry name" value="ApnL_C"/>
</dbReference>
<dbReference type="PANTHER" id="PTHR12631:SF10">
    <property type="entry name" value="BETA-XYLOSIDASE-LIKE PROTEIN-RELATED"/>
    <property type="match status" value="1"/>
</dbReference>
<accession>A0ABT1PAD6</accession>
<keyword evidence="1" id="KW-0812">Transmembrane</keyword>
<evidence type="ECO:0000259" key="2">
    <source>
        <dbReference type="Pfam" id="PF25839"/>
    </source>
</evidence>
<evidence type="ECO:0000256" key="1">
    <source>
        <dbReference type="SAM" id="Phobius"/>
    </source>
</evidence>
<name>A0ABT1PAD6_9ACTN</name>
<keyword evidence="4" id="KW-1185">Reference proteome</keyword>
<dbReference type="EMBL" id="JANFNH010000004">
    <property type="protein sequence ID" value="MCQ4041746.1"/>
    <property type="molecule type" value="Genomic_DNA"/>
</dbReference>
<evidence type="ECO:0000313" key="3">
    <source>
        <dbReference type="EMBL" id="MCQ4041746.1"/>
    </source>
</evidence>
<evidence type="ECO:0000313" key="4">
    <source>
        <dbReference type="Proteomes" id="UP001206206"/>
    </source>
</evidence>
<dbReference type="Gene3D" id="3.20.20.80">
    <property type="entry name" value="Glycosidases"/>
    <property type="match status" value="1"/>
</dbReference>
<dbReference type="InterPro" id="IPR017853">
    <property type="entry name" value="GH"/>
</dbReference>